<name>A0A0J8B0Q9_9SPHN</name>
<dbReference type="AlphaFoldDB" id="A0A0J8B0Q9"/>
<reference evidence="1 2" key="1">
    <citation type="journal article" date="2015" name="G3 (Bethesda)">
        <title>Insights into Ongoing Evolution of the Hexachlorocyclohexane Catabolic Pathway from Comparative Genomics of Ten Sphingomonadaceae Strains.</title>
        <authorList>
            <person name="Pearce S.L."/>
            <person name="Oakeshott J.G."/>
            <person name="Pandey G."/>
        </authorList>
    </citation>
    <scope>NUCLEOTIDE SEQUENCE [LARGE SCALE GENOMIC DNA]</scope>
    <source>
        <strain evidence="1 2">LL02</strain>
    </source>
</reference>
<dbReference type="Proteomes" id="UP000052268">
    <property type="component" value="Unassembled WGS sequence"/>
</dbReference>
<sequence length="172" mass="19160">MTEEQLKEFAEQGMSERGWIANSYAQIEYLLGDLIVHCREFPLYITQTGTVSHSAAKRVKKVRDMLALDGPLSPYSEILTSVLDAFEGNHEVRNLLAHGFCVIHHTPTGDAGFVFRKFDRDAATELGDDAAAVIRTFRLVDLQYHRAQMVDQAQQALAAFVGMYNALGWAGP</sequence>
<comment type="caution">
    <text evidence="1">The sequence shown here is derived from an EMBL/GenBank/DDBJ whole genome shotgun (WGS) entry which is preliminary data.</text>
</comment>
<evidence type="ECO:0000313" key="2">
    <source>
        <dbReference type="Proteomes" id="UP000052268"/>
    </source>
</evidence>
<dbReference type="RefSeq" id="WP_059149920.1">
    <property type="nucleotide sequence ID" value="NZ_KQ130452.1"/>
</dbReference>
<dbReference type="OrthoDB" id="7595146at2"/>
<accession>A0A0J8B0Q9</accession>
<protein>
    <submittedName>
        <fullName evidence="1">Uncharacterized protein</fullName>
    </submittedName>
</protein>
<dbReference type="EMBL" id="JACU01000002">
    <property type="protein sequence ID" value="KMS59985.1"/>
    <property type="molecule type" value="Genomic_DNA"/>
</dbReference>
<organism evidence="1 2">
    <name type="scientific">Novosphingobium barchaimii LL02</name>
    <dbReference type="NCBI Taxonomy" id="1114963"/>
    <lineage>
        <taxon>Bacteria</taxon>
        <taxon>Pseudomonadati</taxon>
        <taxon>Pseudomonadota</taxon>
        <taxon>Alphaproteobacteria</taxon>
        <taxon>Sphingomonadales</taxon>
        <taxon>Sphingomonadaceae</taxon>
        <taxon>Novosphingobium</taxon>
    </lineage>
</organism>
<dbReference type="PATRIC" id="fig|1114963.3.peg.455"/>
<evidence type="ECO:0000313" key="1">
    <source>
        <dbReference type="EMBL" id="KMS59985.1"/>
    </source>
</evidence>
<gene>
    <name evidence="1" type="ORF">V474_07785</name>
</gene>
<proteinExistence type="predicted"/>
<keyword evidence="2" id="KW-1185">Reference proteome</keyword>